<dbReference type="Proteomes" id="UP000803884">
    <property type="component" value="Unassembled WGS sequence"/>
</dbReference>
<keyword evidence="3 7" id="KW-1133">Transmembrane helix</keyword>
<dbReference type="InterPro" id="IPR049326">
    <property type="entry name" value="Rhodopsin_dom_fungi"/>
</dbReference>
<evidence type="ECO:0000256" key="1">
    <source>
        <dbReference type="ARBA" id="ARBA00004141"/>
    </source>
</evidence>
<feature type="transmembrane region" description="Helical" evidence="7">
    <location>
        <begin position="61"/>
        <end position="82"/>
    </location>
</feature>
<evidence type="ECO:0000313" key="10">
    <source>
        <dbReference type="Proteomes" id="UP000803884"/>
    </source>
</evidence>
<sequence length="405" mass="44448">MAENIQLPPTPAPEDMPVNRNIGDGLCVMTWVLLGVSTVLVGGRMMSKTLVLRRFRWDDVFLLLTWATSIGYSILIQLAYHHGFGRHSLYLEIPHALKLLKYAYICQMFCVLTPMLGRIAVTLYTLSLLGRTKAYLRYFLWSLLWLQVIFNIAIAITLLSACGTDMTIIANPATTCYRQSPWSRFAQFIGAFNAFTDGALSLAPGFVISGLRTTTRAKLAACCLLCLSSLASVAAIWRTIEIDKIFDADWDFTFNAVPYFYASSFEQSIIMITASIPTLGPIARHIRHKTSTTFSASKHGSVVLSNSTASASRHDSSESTELQKNLSHALGIHLPGLGNTVVITGGAAKKGRKNSRDSVLPLSDIKATTRTDVKVETAPAYSTASGEEDVESLFNMPKTMSREGK</sequence>
<dbReference type="PANTHER" id="PTHR33048:SF146">
    <property type="entry name" value="INTEGRAL MEMBRANE PROTEIN"/>
    <property type="match status" value="1"/>
</dbReference>
<feature type="transmembrane region" description="Helical" evidence="7">
    <location>
        <begin position="219"/>
        <end position="240"/>
    </location>
</feature>
<evidence type="ECO:0000256" key="7">
    <source>
        <dbReference type="SAM" id="Phobius"/>
    </source>
</evidence>
<feature type="transmembrane region" description="Helical" evidence="7">
    <location>
        <begin position="102"/>
        <end position="126"/>
    </location>
</feature>
<dbReference type="RefSeq" id="XP_069227213.1">
    <property type="nucleotide sequence ID" value="XM_069375900.1"/>
</dbReference>
<evidence type="ECO:0000256" key="2">
    <source>
        <dbReference type="ARBA" id="ARBA00022692"/>
    </source>
</evidence>
<keyword evidence="2 7" id="KW-0812">Transmembrane</keyword>
<gene>
    <name evidence="9" type="ORF">WHR41_07295</name>
</gene>
<dbReference type="InterPro" id="IPR052337">
    <property type="entry name" value="SAT4-like"/>
</dbReference>
<accession>A0AB34KK54</accession>
<feature type="transmembrane region" description="Helical" evidence="7">
    <location>
        <begin position="185"/>
        <end position="207"/>
    </location>
</feature>
<reference evidence="9 10" key="1">
    <citation type="journal article" date="2020" name="Microbiol. Resour. Announc.">
        <title>Draft Genome Sequence of a Cladosporium Species Isolated from the Mesophotic Ascidian Didemnum maculosum.</title>
        <authorList>
            <person name="Gioti A."/>
            <person name="Siaperas R."/>
            <person name="Nikolaivits E."/>
            <person name="Le Goff G."/>
            <person name="Ouazzani J."/>
            <person name="Kotoulas G."/>
            <person name="Topakas E."/>
        </authorList>
    </citation>
    <scope>NUCLEOTIDE SEQUENCE [LARGE SCALE GENOMIC DNA]</scope>
    <source>
        <strain evidence="9 10">TM138-S3</strain>
    </source>
</reference>
<keyword evidence="4 7" id="KW-0472">Membrane</keyword>
<proteinExistence type="inferred from homology"/>
<dbReference type="EMBL" id="JAAQHG020000028">
    <property type="protein sequence ID" value="KAL1584107.1"/>
    <property type="molecule type" value="Genomic_DNA"/>
</dbReference>
<evidence type="ECO:0000256" key="5">
    <source>
        <dbReference type="ARBA" id="ARBA00038359"/>
    </source>
</evidence>
<feature type="domain" description="Rhodopsin" evidence="8">
    <location>
        <begin position="44"/>
        <end position="284"/>
    </location>
</feature>
<dbReference type="Pfam" id="PF20684">
    <property type="entry name" value="Fung_rhodopsin"/>
    <property type="match status" value="1"/>
</dbReference>
<evidence type="ECO:0000259" key="8">
    <source>
        <dbReference type="Pfam" id="PF20684"/>
    </source>
</evidence>
<evidence type="ECO:0000313" key="9">
    <source>
        <dbReference type="EMBL" id="KAL1584107.1"/>
    </source>
</evidence>
<evidence type="ECO:0000256" key="3">
    <source>
        <dbReference type="ARBA" id="ARBA00022989"/>
    </source>
</evidence>
<comment type="subcellular location">
    <subcellularLocation>
        <location evidence="1">Membrane</location>
        <topology evidence="1">Multi-pass membrane protein</topology>
    </subcellularLocation>
</comment>
<protein>
    <recommendedName>
        <fullName evidence="8">Rhodopsin domain-containing protein</fullName>
    </recommendedName>
</protein>
<feature type="transmembrane region" description="Helical" evidence="7">
    <location>
        <begin position="22"/>
        <end position="41"/>
    </location>
</feature>
<feature type="transmembrane region" description="Helical" evidence="7">
    <location>
        <begin position="260"/>
        <end position="279"/>
    </location>
</feature>
<name>A0AB34KK54_9PEZI</name>
<keyword evidence="10" id="KW-1185">Reference proteome</keyword>
<organism evidence="9 10">
    <name type="scientific">Cladosporium halotolerans</name>
    <dbReference type="NCBI Taxonomy" id="1052096"/>
    <lineage>
        <taxon>Eukaryota</taxon>
        <taxon>Fungi</taxon>
        <taxon>Dikarya</taxon>
        <taxon>Ascomycota</taxon>
        <taxon>Pezizomycotina</taxon>
        <taxon>Dothideomycetes</taxon>
        <taxon>Dothideomycetidae</taxon>
        <taxon>Cladosporiales</taxon>
        <taxon>Cladosporiaceae</taxon>
        <taxon>Cladosporium</taxon>
    </lineage>
</organism>
<evidence type="ECO:0000256" key="6">
    <source>
        <dbReference type="SAM" id="MobiDB-lite"/>
    </source>
</evidence>
<comment type="caution">
    <text evidence="9">The sequence shown here is derived from an EMBL/GenBank/DDBJ whole genome shotgun (WGS) entry which is preliminary data.</text>
</comment>
<dbReference type="GeneID" id="96008738"/>
<dbReference type="AlphaFoldDB" id="A0AB34KK54"/>
<dbReference type="GO" id="GO:0016020">
    <property type="term" value="C:membrane"/>
    <property type="evidence" value="ECO:0007669"/>
    <property type="project" value="UniProtKB-SubCell"/>
</dbReference>
<feature type="transmembrane region" description="Helical" evidence="7">
    <location>
        <begin position="138"/>
        <end position="159"/>
    </location>
</feature>
<dbReference type="PANTHER" id="PTHR33048">
    <property type="entry name" value="PTH11-LIKE INTEGRAL MEMBRANE PROTEIN (AFU_ORTHOLOGUE AFUA_5G11245)"/>
    <property type="match status" value="1"/>
</dbReference>
<evidence type="ECO:0000256" key="4">
    <source>
        <dbReference type="ARBA" id="ARBA00023136"/>
    </source>
</evidence>
<feature type="region of interest" description="Disordered" evidence="6">
    <location>
        <begin position="378"/>
        <end position="405"/>
    </location>
</feature>
<comment type="similarity">
    <text evidence="5">Belongs to the SAT4 family.</text>
</comment>